<feature type="compositionally biased region" description="Basic and acidic residues" evidence="6">
    <location>
        <begin position="322"/>
        <end position="340"/>
    </location>
</feature>
<dbReference type="PANTHER" id="PTHR47245">
    <property type="entry name" value="PEPTIDYLPROLYL ISOMERASE"/>
    <property type="match status" value="1"/>
</dbReference>
<dbReference type="InterPro" id="IPR050245">
    <property type="entry name" value="PrsA_foldase"/>
</dbReference>
<dbReference type="InterPro" id="IPR046357">
    <property type="entry name" value="PPIase_dom_sf"/>
</dbReference>
<evidence type="ECO:0000259" key="7">
    <source>
        <dbReference type="PROSITE" id="PS50198"/>
    </source>
</evidence>
<evidence type="ECO:0000313" key="9">
    <source>
        <dbReference type="Proteomes" id="UP000521199"/>
    </source>
</evidence>
<dbReference type="PROSITE" id="PS50198">
    <property type="entry name" value="PPIC_PPIASE_2"/>
    <property type="match status" value="1"/>
</dbReference>
<dbReference type="InterPro" id="IPR000297">
    <property type="entry name" value="PPIase_PpiC"/>
</dbReference>
<dbReference type="AlphaFoldDB" id="A0A7W8G0U2"/>
<evidence type="ECO:0000256" key="5">
    <source>
        <dbReference type="PROSITE-ProRule" id="PRU00278"/>
    </source>
</evidence>
<evidence type="ECO:0000256" key="1">
    <source>
        <dbReference type="ARBA" id="ARBA00000971"/>
    </source>
</evidence>
<dbReference type="EC" id="5.2.1.8" evidence="3"/>
<organism evidence="8 9">
    <name type="scientific">Chiayiivirga flava</name>
    <dbReference type="NCBI Taxonomy" id="659595"/>
    <lineage>
        <taxon>Bacteria</taxon>
        <taxon>Pseudomonadati</taxon>
        <taxon>Pseudomonadota</taxon>
        <taxon>Gammaproteobacteria</taxon>
        <taxon>Lysobacterales</taxon>
        <taxon>Lysobacteraceae</taxon>
        <taxon>Chiayiivirga</taxon>
    </lineage>
</organism>
<sequence>MMSTRGKIALAGSKRSLYAFFVLCGFTVHPSWGADVDRVLQGDGAVVASRGGVSLTLAEIDARIMELPAQLRAEYLNSPTRIEETVSALLLEKQLAAKAVDLGAYGDPYLELQIEQAKNRFLAARARKLNEEQLALPEFDALAEEEYLAHPEKYSTPETLDLTHILITTTGRSKEDAMRIAEEVRDLAKKGDVDFSSLVQSYTDEVRNGEKSSGVLSKVTRGVMEPEFENAAFALKQAGEISGVVETRYGYHVIKLDSRAPAVKAPFDQVKGKIIEDLRKAYIERNKSGLSDNLRSLKIEANPELVASLRSRYSPDGPKGAPVERDRDTGKAGDKQTDQR</sequence>
<proteinExistence type="inferred from homology"/>
<evidence type="ECO:0000256" key="3">
    <source>
        <dbReference type="ARBA" id="ARBA00013194"/>
    </source>
</evidence>
<reference evidence="8 9" key="1">
    <citation type="submission" date="2020-08" db="EMBL/GenBank/DDBJ databases">
        <title>Genomic Encyclopedia of Type Strains, Phase IV (KMG-IV): sequencing the most valuable type-strain genomes for metagenomic binning, comparative biology and taxonomic classification.</title>
        <authorList>
            <person name="Goeker M."/>
        </authorList>
    </citation>
    <scope>NUCLEOTIDE SEQUENCE [LARGE SCALE GENOMIC DNA]</scope>
    <source>
        <strain evidence="8 9">DSM 24163</strain>
    </source>
</reference>
<feature type="region of interest" description="Disordered" evidence="6">
    <location>
        <begin position="308"/>
        <end position="340"/>
    </location>
</feature>
<dbReference type="EMBL" id="JACHHP010000004">
    <property type="protein sequence ID" value="MBB5208704.1"/>
    <property type="molecule type" value="Genomic_DNA"/>
</dbReference>
<dbReference type="Pfam" id="PF00639">
    <property type="entry name" value="Rotamase"/>
    <property type="match status" value="1"/>
</dbReference>
<feature type="domain" description="PpiC" evidence="7">
    <location>
        <begin position="157"/>
        <end position="258"/>
    </location>
</feature>
<evidence type="ECO:0000313" key="8">
    <source>
        <dbReference type="EMBL" id="MBB5208704.1"/>
    </source>
</evidence>
<keyword evidence="5 8" id="KW-0413">Isomerase</keyword>
<dbReference type="SUPFAM" id="SSF54534">
    <property type="entry name" value="FKBP-like"/>
    <property type="match status" value="1"/>
</dbReference>
<dbReference type="Gene3D" id="3.10.50.40">
    <property type="match status" value="1"/>
</dbReference>
<keyword evidence="9" id="KW-1185">Reference proteome</keyword>
<comment type="similarity">
    <text evidence="2">Belongs to the PpiC/parvulin rotamase family.</text>
</comment>
<dbReference type="Proteomes" id="UP000521199">
    <property type="component" value="Unassembled WGS sequence"/>
</dbReference>
<evidence type="ECO:0000256" key="2">
    <source>
        <dbReference type="ARBA" id="ARBA00007656"/>
    </source>
</evidence>
<gene>
    <name evidence="8" type="ORF">HNQ52_002254</name>
</gene>
<comment type="caution">
    <text evidence="8">The sequence shown here is derived from an EMBL/GenBank/DDBJ whole genome shotgun (WGS) entry which is preliminary data.</text>
</comment>
<dbReference type="PANTHER" id="PTHR47245:SF2">
    <property type="entry name" value="PEPTIDYL-PROLYL CIS-TRANS ISOMERASE HP_0175-RELATED"/>
    <property type="match status" value="1"/>
</dbReference>
<evidence type="ECO:0000256" key="6">
    <source>
        <dbReference type="SAM" id="MobiDB-lite"/>
    </source>
</evidence>
<keyword evidence="4 5" id="KW-0697">Rotamase</keyword>
<evidence type="ECO:0000256" key="4">
    <source>
        <dbReference type="ARBA" id="ARBA00023110"/>
    </source>
</evidence>
<accession>A0A7W8G0U2</accession>
<comment type="catalytic activity">
    <reaction evidence="1">
        <text>[protein]-peptidylproline (omega=180) = [protein]-peptidylproline (omega=0)</text>
        <dbReference type="Rhea" id="RHEA:16237"/>
        <dbReference type="Rhea" id="RHEA-COMP:10747"/>
        <dbReference type="Rhea" id="RHEA-COMP:10748"/>
        <dbReference type="ChEBI" id="CHEBI:83833"/>
        <dbReference type="ChEBI" id="CHEBI:83834"/>
        <dbReference type="EC" id="5.2.1.8"/>
    </reaction>
</comment>
<name>A0A7W8G0U2_9GAMM</name>
<dbReference type="GO" id="GO:0003755">
    <property type="term" value="F:peptidyl-prolyl cis-trans isomerase activity"/>
    <property type="evidence" value="ECO:0007669"/>
    <property type="project" value="UniProtKB-KW"/>
</dbReference>
<protein>
    <recommendedName>
        <fullName evidence="3">peptidylprolyl isomerase</fullName>
        <ecNumber evidence="3">5.2.1.8</ecNumber>
    </recommendedName>
</protein>